<dbReference type="InterPro" id="IPR049468">
    <property type="entry name" value="Restrct_endonuc-II-like_dom"/>
</dbReference>
<evidence type="ECO:0000313" key="11">
    <source>
        <dbReference type="Proteomes" id="UP000761380"/>
    </source>
</evidence>
<evidence type="ECO:0000256" key="2">
    <source>
        <dbReference type="ARBA" id="ARBA00022741"/>
    </source>
</evidence>
<dbReference type="InterPro" id="IPR047187">
    <property type="entry name" value="SF1_C_Upf1"/>
</dbReference>
<feature type="domain" description="DNA2/NAM7 helicase helicase" evidence="7">
    <location>
        <begin position="384"/>
        <end position="510"/>
    </location>
</feature>
<feature type="coiled-coil region" evidence="6">
    <location>
        <begin position="480"/>
        <end position="507"/>
    </location>
</feature>
<evidence type="ECO:0000256" key="5">
    <source>
        <dbReference type="ARBA" id="ARBA00022840"/>
    </source>
</evidence>
<comment type="similarity">
    <text evidence="1">Belongs to the DNA2/NAM7 helicase family.</text>
</comment>
<evidence type="ECO:0000259" key="7">
    <source>
        <dbReference type="Pfam" id="PF13086"/>
    </source>
</evidence>
<protein>
    <recommendedName>
        <fullName evidence="12">AAA domain-containing protein</fullName>
    </recommendedName>
</protein>
<sequence>MASYPQVYPQNCGLVDNFVDNCGDNVNGSEVYMDNQKKVLKLLDYIRKVVSLRQKLVRSIKDEEWTLYLDELPVDPKRIRVQPEGAGEDVLLEVEKPEFIPCPELPFDLVGWIRTPNWRDFAVTDIEVREERLRHDDRLGDVTERFVDSGVRLAALEKWKRQRTLWRAGEMVKSRTQELFMQLYELYDKLRKDPERLELVAGNGFFLSGLDSAINHPIILKRVRLHYDNKGKMQLLSAEYPTELYVDMFQDMPGVEPEGIRAFAEAMDEADLHPWGDKITAFLAESAAALTPNCRFADNRFDVLPTDWYLTYARQVLFLRRVQPGTERSIAAIMARIEQAGDVPEALLRIVDPDSPQEQAEPFTMNLADIRGEAEDILLTKAANAEQLGIARKIASSPAVVVQGPPGTGKTHTIANLLGHFLSQGQHVLVTSATNKALSVLKEKLPAGVRDLCVSLIDGAKGDMERSVQGICERLAHSDTTELTRRVQSLTEERQQLLAAIQEKRSVLEDMQRFEAKRDYFVLGGKVWSLSRMAAFIHDHRDLADRVPGPVAEGVLPLSESELSTLYQSNSLLNAEALREIAEVLPDRSRMLSPEEAGRFIGLAVAEKNRQEELLACLSDVSLDAEGLLCHKGQPVAGELSVERLLEAADLYTQIDFDRLQEKWAQEALLAGKQKGARLEMWQMLGRALDKVQQLKQQNMTQFFGLDFAYRGQRELNQALIQTLAEMAEAFDSGGLSWWNRLCHRDWLAVRQEFSIDGHGLESRRDCQLAMQYVALQQARNEAKVKWRQLLEPYGMVSYEELAAEGDDCDDLLSARWREVEGYLQFPENVWQELMLLWRQAGVYLERVYRPASFATPHGELKEQLRWLREDFPCWQELLMMQADGQQSVSFLRETRAAVAAADGILARRFAAALNAGDEEAYAAAYEKLAEYEKLLPLYHERQELLDRLSQLAPQWAGRIARQEGADGAGQVPENIGDAWLYAQFSRELAMLPKEDAQAVAAEVESLSTRLAEVTAELAEARAWQHLLANVGGTGLQASLVGWSKAVQKVGKGKGRYAARHIQEARACMLEAQQAVPAWIMPLSRVWQNLNPESPKFDIILIDEASQADITALPLLYFGKKIIIVGDDKQVSPAAVGVTAAEITHLQSSTIEGVIKHASLYTMDTSLYDIAQMNFAARMLTEHFRCVPEIIGYSNQLAYDGRIRPLRESGGILQPTVAVQVPGRRSEGKKQNLVEAEYIVAALAACLEDPAYQGKTFGAISLLGEEQGKLIRALAAERLGISTLEACGFLCGNPADFQGDERDVIFLSLVDSAPNDEEDKMLRLVGEGHAGDTLKRYNVAASRARDQLWVIHSMAAGSLKEGDLRRGLIEYAENPPQISEDGEEKQPTSLEITVTRSLQEEGYQILQNMAVGSLTVPVAVTGGGHRVIIACDGEHWVDSIKEAANQRYQQAVLERLGWHFVRVRGSQWYLDPDSALQKLKAELEALGITPGDSQDYADSAARLQQARYVQQRAEQLLSDWHKEEMVE</sequence>
<dbReference type="PANTHER" id="PTHR43788">
    <property type="entry name" value="DNA2/NAM7 HELICASE FAMILY MEMBER"/>
    <property type="match status" value="1"/>
</dbReference>
<dbReference type="GO" id="GO:0043139">
    <property type="term" value="F:5'-3' DNA helicase activity"/>
    <property type="evidence" value="ECO:0007669"/>
    <property type="project" value="TreeGrafter"/>
</dbReference>
<dbReference type="CDD" id="cd18808">
    <property type="entry name" value="SF1_C_Upf1"/>
    <property type="match status" value="1"/>
</dbReference>
<proteinExistence type="inferred from homology"/>
<organism evidence="10 11">
    <name type="scientific">Selenomonas ruminantium</name>
    <dbReference type="NCBI Taxonomy" id="971"/>
    <lineage>
        <taxon>Bacteria</taxon>
        <taxon>Bacillati</taxon>
        <taxon>Bacillota</taxon>
        <taxon>Negativicutes</taxon>
        <taxon>Selenomonadales</taxon>
        <taxon>Selenomonadaceae</taxon>
        <taxon>Selenomonas</taxon>
    </lineage>
</organism>
<feature type="domain" description="DNA2/NAM7 helicase-like C-terminal" evidence="8">
    <location>
        <begin position="1165"/>
        <end position="1352"/>
    </location>
</feature>
<dbReference type="GO" id="GO:0016787">
    <property type="term" value="F:hydrolase activity"/>
    <property type="evidence" value="ECO:0007669"/>
    <property type="project" value="UniProtKB-KW"/>
</dbReference>
<dbReference type="InterPro" id="IPR050534">
    <property type="entry name" value="Coronavir_polyprotein_1ab"/>
</dbReference>
<dbReference type="InterPro" id="IPR041677">
    <property type="entry name" value="DNA2/NAM7_AAA_11"/>
</dbReference>
<dbReference type="InterPro" id="IPR041679">
    <property type="entry name" value="DNA2/NAM7-like_C"/>
</dbReference>
<keyword evidence="5" id="KW-0067">ATP-binding</keyword>
<dbReference type="Proteomes" id="UP000761380">
    <property type="component" value="Unassembled WGS sequence"/>
</dbReference>
<accession>A0A927WPP7</accession>
<comment type="caution">
    <text evidence="10">The sequence shown here is derived from an EMBL/GenBank/DDBJ whole genome shotgun (WGS) entry which is preliminary data.</text>
</comment>
<dbReference type="Pfam" id="PF18741">
    <property type="entry name" value="MTES_1575"/>
    <property type="match status" value="1"/>
</dbReference>
<reference evidence="10" key="1">
    <citation type="submission" date="2019-04" db="EMBL/GenBank/DDBJ databases">
        <title>Evolution of Biomass-Degrading Anaerobic Consortia Revealed by Metagenomics.</title>
        <authorList>
            <person name="Peng X."/>
        </authorList>
    </citation>
    <scope>NUCLEOTIDE SEQUENCE</scope>
    <source>
        <strain evidence="10">SIG240</strain>
    </source>
</reference>
<dbReference type="InterPro" id="IPR027417">
    <property type="entry name" value="P-loop_NTPase"/>
</dbReference>
<dbReference type="Gene3D" id="3.40.50.300">
    <property type="entry name" value="P-loop containing nucleotide triphosphate hydrolases"/>
    <property type="match status" value="3"/>
</dbReference>
<dbReference type="GO" id="GO:0005524">
    <property type="term" value="F:ATP binding"/>
    <property type="evidence" value="ECO:0007669"/>
    <property type="project" value="UniProtKB-KW"/>
</dbReference>
<dbReference type="Gene3D" id="3.40.960.10">
    <property type="entry name" value="VSR Endonuclease"/>
    <property type="match status" value="1"/>
</dbReference>
<dbReference type="Pfam" id="PF13086">
    <property type="entry name" value="AAA_11"/>
    <property type="match status" value="1"/>
</dbReference>
<evidence type="ECO:0000259" key="9">
    <source>
        <dbReference type="Pfam" id="PF18741"/>
    </source>
</evidence>
<evidence type="ECO:0000256" key="4">
    <source>
        <dbReference type="ARBA" id="ARBA00022806"/>
    </source>
</evidence>
<dbReference type="Pfam" id="PF13087">
    <property type="entry name" value="AAA_12"/>
    <property type="match status" value="1"/>
</dbReference>
<evidence type="ECO:0008006" key="12">
    <source>
        <dbReference type="Google" id="ProtNLM"/>
    </source>
</evidence>
<evidence type="ECO:0000259" key="8">
    <source>
        <dbReference type="Pfam" id="PF13087"/>
    </source>
</evidence>
<keyword evidence="3" id="KW-0378">Hydrolase</keyword>
<name>A0A927WPP7_SELRU</name>
<dbReference type="EMBL" id="SVBY01000014">
    <property type="protein sequence ID" value="MBE6092206.1"/>
    <property type="molecule type" value="Genomic_DNA"/>
</dbReference>
<keyword evidence="6" id="KW-0175">Coiled coil</keyword>
<keyword evidence="2" id="KW-0547">Nucleotide-binding</keyword>
<evidence type="ECO:0000256" key="6">
    <source>
        <dbReference type="SAM" id="Coils"/>
    </source>
</evidence>
<feature type="domain" description="Restriction endonuclease type II-like" evidence="9">
    <location>
        <begin position="1392"/>
        <end position="1483"/>
    </location>
</feature>
<dbReference type="SUPFAM" id="SSF52540">
    <property type="entry name" value="P-loop containing nucleoside triphosphate hydrolases"/>
    <property type="match status" value="1"/>
</dbReference>
<evidence type="ECO:0000256" key="3">
    <source>
        <dbReference type="ARBA" id="ARBA00022801"/>
    </source>
</evidence>
<dbReference type="PANTHER" id="PTHR43788:SF8">
    <property type="entry name" value="DNA-BINDING PROTEIN SMUBP-2"/>
    <property type="match status" value="1"/>
</dbReference>
<evidence type="ECO:0000256" key="1">
    <source>
        <dbReference type="ARBA" id="ARBA00007913"/>
    </source>
</evidence>
<evidence type="ECO:0000313" key="10">
    <source>
        <dbReference type="EMBL" id="MBE6092206.1"/>
    </source>
</evidence>
<gene>
    <name evidence="10" type="ORF">E7201_03350</name>
</gene>
<keyword evidence="4" id="KW-0347">Helicase</keyword>